<comment type="caution">
    <text evidence="2">The sequence shown here is derived from an EMBL/GenBank/DDBJ whole genome shotgun (WGS) entry which is preliminary data.</text>
</comment>
<evidence type="ECO:0000313" key="2">
    <source>
        <dbReference type="EMBL" id="KAF1046384.1"/>
    </source>
</evidence>
<dbReference type="Pfam" id="PF00717">
    <property type="entry name" value="Peptidase_S24"/>
    <property type="match status" value="1"/>
</dbReference>
<dbReference type="CDD" id="cd06529">
    <property type="entry name" value="S24_LexA-like"/>
    <property type="match status" value="1"/>
</dbReference>
<dbReference type="EMBL" id="WNDX01000021">
    <property type="protein sequence ID" value="KAF1046384.1"/>
    <property type="molecule type" value="Genomic_DNA"/>
</dbReference>
<dbReference type="Proteomes" id="UP000462435">
    <property type="component" value="Unassembled WGS sequence"/>
</dbReference>
<sequence length="227" mass="24656">MLNGKDLGQAIELAITLKIASGAAKSKADIARHFNVKPPSIYDWVNKGSISKDKLPELWNYFSDVVSYEHWGLKGWPHIASAPGGEGLGGNISGARLEPAPPLTGRVPIISWVQAGEFTEAIEPVHVEEWADTSAPVMARTFALRVKGDSMSPEFPEGVIIVVEPDLEPIPGDFVIARNGGGEATFKQLVRDGADFYLKPLNPRYPIKALGSSLIIGVVREMVKKFR</sequence>
<dbReference type="PANTHER" id="PTHR33516:SF2">
    <property type="entry name" value="LEXA REPRESSOR-RELATED"/>
    <property type="match status" value="1"/>
</dbReference>
<dbReference type="InterPro" id="IPR036286">
    <property type="entry name" value="LexA/Signal_pep-like_sf"/>
</dbReference>
<dbReference type="Gene3D" id="2.10.109.10">
    <property type="entry name" value="Umud Fragment, subunit A"/>
    <property type="match status" value="1"/>
</dbReference>
<dbReference type="InterPro" id="IPR039418">
    <property type="entry name" value="LexA-like"/>
</dbReference>
<dbReference type="SUPFAM" id="SSF51306">
    <property type="entry name" value="LexA/Signal peptidase"/>
    <property type="match status" value="1"/>
</dbReference>
<evidence type="ECO:0000259" key="1">
    <source>
        <dbReference type="Pfam" id="PF00717"/>
    </source>
</evidence>
<evidence type="ECO:0000313" key="3">
    <source>
        <dbReference type="Proteomes" id="UP000462435"/>
    </source>
</evidence>
<reference evidence="3" key="1">
    <citation type="journal article" date="2020" name="MBio">
        <title>Horizontal gene transfer to a defensive symbiont with a reduced genome amongst a multipartite beetle microbiome.</title>
        <authorList>
            <person name="Waterworth S.C."/>
            <person name="Florez L.V."/>
            <person name="Rees E.R."/>
            <person name="Hertweck C."/>
            <person name="Kaltenpoth M."/>
            <person name="Kwan J.C."/>
        </authorList>
    </citation>
    <scope>NUCLEOTIDE SEQUENCE [LARGE SCALE GENOMIC DNA]</scope>
</reference>
<accession>A0A7V8FYV9</accession>
<dbReference type="AlphaFoldDB" id="A0A7V8FYV9"/>
<organism evidence="2 3">
    <name type="scientific">Herbaspirillum frisingense</name>
    <dbReference type="NCBI Taxonomy" id="92645"/>
    <lineage>
        <taxon>Bacteria</taxon>
        <taxon>Pseudomonadati</taxon>
        <taxon>Pseudomonadota</taxon>
        <taxon>Betaproteobacteria</taxon>
        <taxon>Burkholderiales</taxon>
        <taxon>Oxalobacteraceae</taxon>
        <taxon>Herbaspirillum</taxon>
    </lineage>
</organism>
<feature type="domain" description="Peptidase S24/S26A/S26B/S26C" evidence="1">
    <location>
        <begin position="108"/>
        <end position="219"/>
    </location>
</feature>
<protein>
    <submittedName>
        <fullName evidence="2">Putative HTH-type transcriptional regulator</fullName>
    </submittedName>
</protein>
<dbReference type="PANTHER" id="PTHR33516">
    <property type="entry name" value="LEXA REPRESSOR"/>
    <property type="match status" value="1"/>
</dbReference>
<dbReference type="InterPro" id="IPR015927">
    <property type="entry name" value="Peptidase_S24_S26A/B/C"/>
</dbReference>
<gene>
    <name evidence="2" type="ORF">GAK35_01071</name>
</gene>
<name>A0A7V8FYV9_9BURK</name>
<dbReference type="InterPro" id="IPR050077">
    <property type="entry name" value="LexA_repressor"/>
</dbReference>
<proteinExistence type="predicted"/>